<dbReference type="PROSITE" id="PS50113">
    <property type="entry name" value="PAC"/>
    <property type="match status" value="1"/>
</dbReference>
<dbReference type="InterPro" id="IPR001610">
    <property type="entry name" value="PAC"/>
</dbReference>
<evidence type="ECO:0000256" key="6">
    <source>
        <dbReference type="SAM" id="MobiDB-lite"/>
    </source>
</evidence>
<name>A0ABS3ECE2_9HYPH</name>
<accession>A0ABS3ECE2</accession>
<dbReference type="Pfam" id="PF08447">
    <property type="entry name" value="PAS_3"/>
    <property type="match status" value="1"/>
</dbReference>
<dbReference type="EMBL" id="JAFLNA010000001">
    <property type="protein sequence ID" value="MBO0129638.1"/>
    <property type="molecule type" value="Genomic_DNA"/>
</dbReference>
<evidence type="ECO:0000259" key="7">
    <source>
        <dbReference type="PROSITE" id="PS50113"/>
    </source>
</evidence>
<evidence type="ECO:0000256" key="3">
    <source>
        <dbReference type="ARBA" id="ARBA00022553"/>
    </source>
</evidence>
<evidence type="ECO:0000313" key="8">
    <source>
        <dbReference type="EMBL" id="MBO0129638.1"/>
    </source>
</evidence>
<dbReference type="InterPro" id="IPR052162">
    <property type="entry name" value="Sensor_kinase/Photoreceptor"/>
</dbReference>
<protein>
    <recommendedName>
        <fullName evidence="2">histidine kinase</fullName>
        <ecNumber evidence="2">2.7.13.3</ecNumber>
    </recommendedName>
</protein>
<dbReference type="PANTHER" id="PTHR43304:SF1">
    <property type="entry name" value="PAC DOMAIN-CONTAINING PROTEIN"/>
    <property type="match status" value="1"/>
</dbReference>
<keyword evidence="4" id="KW-0808">Transferase</keyword>
<dbReference type="NCBIfam" id="TIGR00229">
    <property type="entry name" value="sensory_box"/>
    <property type="match status" value="1"/>
</dbReference>
<feature type="region of interest" description="Disordered" evidence="6">
    <location>
        <begin position="114"/>
        <end position="133"/>
    </location>
</feature>
<evidence type="ECO:0000256" key="4">
    <source>
        <dbReference type="ARBA" id="ARBA00022679"/>
    </source>
</evidence>
<dbReference type="InterPro" id="IPR013655">
    <property type="entry name" value="PAS_fold_3"/>
</dbReference>
<keyword evidence="9" id="KW-1185">Reference proteome</keyword>
<feature type="compositionally biased region" description="Basic and acidic residues" evidence="6">
    <location>
        <begin position="118"/>
        <end position="133"/>
    </location>
</feature>
<dbReference type="InterPro" id="IPR000700">
    <property type="entry name" value="PAS-assoc_C"/>
</dbReference>
<comment type="caution">
    <text evidence="8">The sequence shown here is derived from an EMBL/GenBank/DDBJ whole genome shotgun (WGS) entry which is preliminary data.</text>
</comment>
<evidence type="ECO:0000256" key="1">
    <source>
        <dbReference type="ARBA" id="ARBA00000085"/>
    </source>
</evidence>
<organism evidence="8 9">
    <name type="scientific">Agrobacterium burrii</name>
    <dbReference type="NCBI Taxonomy" id="2815339"/>
    <lineage>
        <taxon>Bacteria</taxon>
        <taxon>Pseudomonadati</taxon>
        <taxon>Pseudomonadota</taxon>
        <taxon>Alphaproteobacteria</taxon>
        <taxon>Hyphomicrobiales</taxon>
        <taxon>Rhizobiaceae</taxon>
        <taxon>Rhizobium/Agrobacterium group</taxon>
        <taxon>Agrobacterium</taxon>
        <taxon>Agrobacterium tumefaciens complex</taxon>
    </lineage>
</organism>
<sequence length="297" mass="33538">MVLTHKGAGPDRNPAAARVAQALGNVSFLERPFHPTTFISVVESAGKNRRRQLEARNRIVELRESELNLKTALLAGNLGTWSLDLSSWVLGSSPEFRQIFGRCANKELTYDELTASVHPDDRQGREEGPRRSLDAGEDYVAEYRVIWPDHSMHWAEVRGRLVHDQRGKPQRLIGVGSDITSRKHAEALKAQIAQRQDTEQKLLQSQKLEAIGQLLRPSCSAAWTTLRRPSRIFLISSRRCNSFCDMVIIKDMTTPTAPDRSQAEHRRILAPNVDIDQRRHARRVSHFYPAQVLSVAG</sequence>
<evidence type="ECO:0000256" key="5">
    <source>
        <dbReference type="ARBA" id="ARBA00022777"/>
    </source>
</evidence>
<reference evidence="8 9" key="1">
    <citation type="submission" date="2021-03" db="EMBL/GenBank/DDBJ databases">
        <title>Whole genome sequence of Agrobacterium sp. strain Rnr.</title>
        <authorList>
            <person name="Mafakheri H."/>
            <person name="Taghavi S.M."/>
            <person name="Nemanja K."/>
            <person name="Osdaghi E."/>
        </authorList>
    </citation>
    <scope>NUCLEOTIDE SEQUENCE [LARGE SCALE GENOMIC DNA]</scope>
    <source>
        <strain evidence="8 9">Rnr</strain>
    </source>
</reference>
<feature type="domain" description="PAC" evidence="7">
    <location>
        <begin position="139"/>
        <end position="191"/>
    </location>
</feature>
<gene>
    <name evidence="8" type="ORF">JZX89_02635</name>
</gene>
<evidence type="ECO:0000256" key="2">
    <source>
        <dbReference type="ARBA" id="ARBA00012438"/>
    </source>
</evidence>
<keyword evidence="5" id="KW-0418">Kinase</keyword>
<dbReference type="Proteomes" id="UP000664699">
    <property type="component" value="Unassembled WGS sequence"/>
</dbReference>
<dbReference type="InterPro" id="IPR035965">
    <property type="entry name" value="PAS-like_dom_sf"/>
</dbReference>
<dbReference type="CDD" id="cd00130">
    <property type="entry name" value="PAS"/>
    <property type="match status" value="1"/>
</dbReference>
<dbReference type="InterPro" id="IPR000014">
    <property type="entry name" value="PAS"/>
</dbReference>
<dbReference type="Gene3D" id="3.30.450.20">
    <property type="entry name" value="PAS domain"/>
    <property type="match status" value="1"/>
</dbReference>
<keyword evidence="3" id="KW-0597">Phosphoprotein</keyword>
<comment type="catalytic activity">
    <reaction evidence="1">
        <text>ATP + protein L-histidine = ADP + protein N-phospho-L-histidine.</text>
        <dbReference type="EC" id="2.7.13.3"/>
    </reaction>
</comment>
<evidence type="ECO:0000313" key="9">
    <source>
        <dbReference type="Proteomes" id="UP000664699"/>
    </source>
</evidence>
<dbReference type="PANTHER" id="PTHR43304">
    <property type="entry name" value="PHYTOCHROME-LIKE PROTEIN CPH1"/>
    <property type="match status" value="1"/>
</dbReference>
<dbReference type="EC" id="2.7.13.3" evidence="2"/>
<proteinExistence type="predicted"/>
<dbReference type="Gene3D" id="2.10.70.100">
    <property type="match status" value="1"/>
</dbReference>
<dbReference type="SUPFAM" id="SSF55785">
    <property type="entry name" value="PYP-like sensor domain (PAS domain)"/>
    <property type="match status" value="1"/>
</dbReference>
<dbReference type="SMART" id="SM00086">
    <property type="entry name" value="PAC"/>
    <property type="match status" value="1"/>
</dbReference>